<dbReference type="Pfam" id="PF00429">
    <property type="entry name" value="TLV_coat"/>
    <property type="match status" value="1"/>
</dbReference>
<dbReference type="PANTHER" id="PTHR10424">
    <property type="entry name" value="VIRAL ENVELOPE PROTEIN"/>
    <property type="match status" value="1"/>
</dbReference>
<dbReference type="InterPro" id="IPR018154">
    <property type="entry name" value="TLV/ENV_coat_polyprotein"/>
</dbReference>
<keyword evidence="2" id="KW-1133">Transmembrane helix</keyword>
<feature type="non-terminal residue" evidence="3">
    <location>
        <position position="1"/>
    </location>
</feature>
<gene>
    <name evidence="3" type="primary">Ervv1_0</name>
    <name evidence="3" type="ORF">SAPAEN_R14974</name>
</gene>
<dbReference type="PANTHER" id="PTHR10424:SF73">
    <property type="entry name" value="ENDOGENOUS RETROVIRUS GROUP FC1 ENV POLYPROTEIN-RELATED"/>
    <property type="match status" value="1"/>
</dbReference>
<reference evidence="3 4" key="1">
    <citation type="submission" date="2019-09" db="EMBL/GenBank/DDBJ databases">
        <title>Bird 10,000 Genomes (B10K) Project - Family phase.</title>
        <authorList>
            <person name="Zhang G."/>
        </authorList>
    </citation>
    <scope>NUCLEOTIDE SEQUENCE [LARGE SCALE GENOMIC DNA]</scope>
    <source>
        <strain evidence="3">B10K-DU-030-41</strain>
        <tissue evidence="3">Muscle</tissue>
    </source>
</reference>
<evidence type="ECO:0000256" key="1">
    <source>
        <dbReference type="ARBA" id="ARBA00023157"/>
    </source>
</evidence>
<comment type="caution">
    <text evidence="3">The sequence shown here is derived from an EMBL/GenBank/DDBJ whole genome shotgun (WGS) entry which is preliminary data.</text>
</comment>
<evidence type="ECO:0000313" key="3">
    <source>
        <dbReference type="EMBL" id="NXA13784.1"/>
    </source>
</evidence>
<keyword evidence="2" id="KW-0812">Transmembrane</keyword>
<dbReference type="Proteomes" id="UP000589485">
    <property type="component" value="Unassembled WGS sequence"/>
</dbReference>
<keyword evidence="2" id="KW-0472">Membrane</keyword>
<dbReference type="EMBL" id="VZSY01001164">
    <property type="protein sequence ID" value="NXA13784.1"/>
    <property type="molecule type" value="Genomic_DNA"/>
</dbReference>
<feature type="transmembrane region" description="Helical" evidence="2">
    <location>
        <begin position="70"/>
        <end position="94"/>
    </location>
</feature>
<proteinExistence type="predicted"/>
<organism evidence="3 4">
    <name type="scientific">Sapayoa aenigma</name>
    <name type="common">broad-billed sapayoa</name>
    <dbReference type="NCBI Taxonomy" id="239371"/>
    <lineage>
        <taxon>Eukaryota</taxon>
        <taxon>Metazoa</taxon>
        <taxon>Chordata</taxon>
        <taxon>Craniata</taxon>
        <taxon>Vertebrata</taxon>
        <taxon>Euteleostomi</taxon>
        <taxon>Archelosauria</taxon>
        <taxon>Archosauria</taxon>
        <taxon>Dinosauria</taxon>
        <taxon>Saurischia</taxon>
        <taxon>Theropoda</taxon>
        <taxon>Coelurosauria</taxon>
        <taxon>Aves</taxon>
        <taxon>Neognathae</taxon>
        <taxon>Neoaves</taxon>
        <taxon>Telluraves</taxon>
        <taxon>Australaves</taxon>
        <taxon>Passeriformes</taxon>
        <taxon>Tyrannidae</taxon>
        <taxon>Sapayoa</taxon>
    </lineage>
</organism>
<dbReference type="SUPFAM" id="SSF58069">
    <property type="entry name" value="Virus ectodomain"/>
    <property type="match status" value="1"/>
</dbReference>
<evidence type="ECO:0000313" key="4">
    <source>
        <dbReference type="Proteomes" id="UP000589485"/>
    </source>
</evidence>
<keyword evidence="1" id="KW-1015">Disulfide bond</keyword>
<keyword evidence="4" id="KW-1185">Reference proteome</keyword>
<name>A0A7K7TCJ0_9TYRA</name>
<dbReference type="AlphaFoldDB" id="A0A7K7TCJ0"/>
<accession>A0A7K7TCJ0</accession>
<dbReference type="OrthoDB" id="8949317at2759"/>
<protein>
    <submittedName>
        <fullName evidence="3">ERVV1 protein</fullName>
    </submittedName>
</protein>
<evidence type="ECO:0000256" key="2">
    <source>
        <dbReference type="SAM" id="Phobius"/>
    </source>
</evidence>
<sequence length="123" mass="14840">LANQAGVCTIVNTSCCMYINQTQRVNTHLQSIWDQTEVLHQITQDDTWGFRELWNNLTYWLPKLTWLKQLFMIVVMLIVLGIKICFGVWCFIWINTHINDGCEEWKRHQLRWKMESGRYFQRT</sequence>
<feature type="non-terminal residue" evidence="3">
    <location>
        <position position="123"/>
    </location>
</feature>
<dbReference type="Gene3D" id="1.10.287.210">
    <property type="match status" value="1"/>
</dbReference>